<dbReference type="CDD" id="cd00198">
    <property type="entry name" value="vWFA"/>
    <property type="match status" value="1"/>
</dbReference>
<dbReference type="AlphaFoldDB" id="Q2LSU6"/>
<dbReference type="PROSITE" id="PS50234">
    <property type="entry name" value="VWFA"/>
    <property type="match status" value="1"/>
</dbReference>
<gene>
    <name evidence="3" type="ORF">SYN_01505</name>
</gene>
<dbReference type="HOGENOM" id="CLU_640612_0_0_7"/>
<dbReference type="RefSeq" id="WP_011417189.1">
    <property type="nucleotide sequence ID" value="NC_007759.1"/>
</dbReference>
<dbReference type="SUPFAM" id="SSF53300">
    <property type="entry name" value="vWA-like"/>
    <property type="match status" value="1"/>
</dbReference>
<evidence type="ECO:0000256" key="1">
    <source>
        <dbReference type="SAM" id="MobiDB-lite"/>
    </source>
</evidence>
<feature type="region of interest" description="Disordered" evidence="1">
    <location>
        <begin position="221"/>
        <end position="240"/>
    </location>
</feature>
<dbReference type="InterPro" id="IPR002035">
    <property type="entry name" value="VWF_A"/>
</dbReference>
<evidence type="ECO:0000313" key="3">
    <source>
        <dbReference type="EMBL" id="ABC77160.1"/>
    </source>
</evidence>
<dbReference type="eggNOG" id="COG4655">
    <property type="taxonomic scope" value="Bacteria"/>
</dbReference>
<sequence>MNTTIKNQKGAVLIIFALLLIVLLGFTALAVDVGRWYTTRSELSKSVDAGAIAGAKNISNPYLGEDGHLRLAEEVARENFSAGYLMTPDSGERSATFTAYADEDHRIRVEGTVSSPGNLAGLFGVDWVATSAMGVAKKNEVEIMLVLDRSGSMDGTPMNDLKKAARSFVSFFEETQDQDKMGLVSFATSVKVDVPLGNNYVSSMTSKINAMDAVGATNAEDSLSQAGNPAKGGLTDQSGVPGNKRVQQFVIFFSDGNPTAFRGKFKYNGTDNIDAVVCGTGNDCGTVYTKLGKPEREEWLSYNPRFTGDGKPKPPGTGTSKCTTRYGGSYVNTTKWYVLDDPDYRLTYRGTTYNSESCFIPTVGSSNTTAPLSTYICTTARGMAVEHAQELKDNNVKIYTIGLGNIDRDFLSQIASGPSFEFYAPTSGELQAIFNKIAKDIKLRLVQ</sequence>
<dbReference type="PANTHER" id="PTHR24020:SF20">
    <property type="entry name" value="PH DOMAIN-CONTAINING PROTEIN"/>
    <property type="match status" value="1"/>
</dbReference>
<evidence type="ECO:0000259" key="2">
    <source>
        <dbReference type="PROSITE" id="PS50234"/>
    </source>
</evidence>
<keyword evidence="4" id="KW-1185">Reference proteome</keyword>
<dbReference type="OrthoDB" id="7522752at2"/>
<dbReference type="EMBL" id="CP000252">
    <property type="protein sequence ID" value="ABC77160.1"/>
    <property type="molecule type" value="Genomic_DNA"/>
</dbReference>
<dbReference type="Pfam" id="PF00092">
    <property type="entry name" value="VWA"/>
    <property type="match status" value="2"/>
</dbReference>
<dbReference type="InterPro" id="IPR036465">
    <property type="entry name" value="vWFA_dom_sf"/>
</dbReference>
<dbReference type="InterPro" id="IPR050525">
    <property type="entry name" value="ECM_Assembly_Org"/>
</dbReference>
<proteinExistence type="predicted"/>
<dbReference type="PANTHER" id="PTHR24020">
    <property type="entry name" value="COLLAGEN ALPHA"/>
    <property type="match status" value="1"/>
</dbReference>
<evidence type="ECO:0000313" key="4">
    <source>
        <dbReference type="Proteomes" id="UP000001933"/>
    </source>
</evidence>
<dbReference type="Gene3D" id="3.40.50.410">
    <property type="entry name" value="von Willebrand factor, type A domain"/>
    <property type="match status" value="2"/>
</dbReference>
<dbReference type="SMART" id="SM00327">
    <property type="entry name" value="VWA"/>
    <property type="match status" value="1"/>
</dbReference>
<dbReference type="InParanoid" id="Q2LSU6"/>
<organism evidence="3 4">
    <name type="scientific">Syntrophus aciditrophicus (strain SB)</name>
    <dbReference type="NCBI Taxonomy" id="56780"/>
    <lineage>
        <taxon>Bacteria</taxon>
        <taxon>Pseudomonadati</taxon>
        <taxon>Thermodesulfobacteriota</taxon>
        <taxon>Syntrophia</taxon>
        <taxon>Syntrophales</taxon>
        <taxon>Syntrophaceae</taxon>
        <taxon>Syntrophus</taxon>
    </lineage>
</organism>
<dbReference type="eggNOG" id="COG2304">
    <property type="taxonomic scope" value="Bacteria"/>
</dbReference>
<dbReference type="Proteomes" id="UP000001933">
    <property type="component" value="Chromosome"/>
</dbReference>
<dbReference type="STRING" id="56780.SYN_01505"/>
<dbReference type="KEGG" id="sat:SYN_01505"/>
<name>Q2LSU6_SYNAS</name>
<dbReference type="Pfam" id="PF09977">
    <property type="entry name" value="Tad_C"/>
    <property type="match status" value="1"/>
</dbReference>
<feature type="domain" description="VWFA" evidence="2">
    <location>
        <begin position="142"/>
        <end position="283"/>
    </location>
</feature>
<reference evidence="3 4" key="1">
    <citation type="journal article" date="2007" name="Proc. Natl. Acad. Sci. U.S.A.">
        <title>The genome of Syntrophus aciditrophicus: life at the thermodynamic limit of microbial growth.</title>
        <authorList>
            <person name="McInerney M.J."/>
            <person name="Rohlin L."/>
            <person name="Mouttaki H."/>
            <person name="Kim U."/>
            <person name="Krupp R.S."/>
            <person name="Rios-Hernandez L."/>
            <person name="Sieber J."/>
            <person name="Struchtemeyer C.G."/>
            <person name="Bhattacharyya A."/>
            <person name="Campbell J.W."/>
            <person name="Gunsalus R.P."/>
        </authorList>
    </citation>
    <scope>NUCLEOTIDE SEQUENCE [LARGE SCALE GENOMIC DNA]</scope>
    <source>
        <strain evidence="3 4">SB</strain>
    </source>
</reference>
<accession>Q2LSU6</accession>
<protein>
    <submittedName>
        <fullName evidence="3">von Willebrand factor type A domain protein</fullName>
    </submittedName>
</protein>
<dbReference type="InterPro" id="IPR018705">
    <property type="entry name" value="DUF2134_membrane"/>
</dbReference>